<dbReference type="InterPro" id="IPR000477">
    <property type="entry name" value="RT_dom"/>
</dbReference>
<proteinExistence type="predicted"/>
<dbReference type="Proteomes" id="UP000791440">
    <property type="component" value="Unassembled WGS sequence"/>
</dbReference>
<dbReference type="Pfam" id="PF00078">
    <property type="entry name" value="RVT_1"/>
    <property type="match status" value="1"/>
</dbReference>
<feature type="domain" description="Reverse transcriptase" evidence="1">
    <location>
        <begin position="355"/>
        <end position="625"/>
    </location>
</feature>
<reference evidence="2" key="2">
    <citation type="submission" date="2020-12" db="EMBL/GenBank/DDBJ databases">
        <authorList>
            <person name="Kanost M."/>
        </authorList>
    </citation>
    <scope>NUCLEOTIDE SEQUENCE</scope>
</reference>
<keyword evidence="3" id="KW-1185">Reference proteome</keyword>
<dbReference type="AlphaFoldDB" id="A0A921YR68"/>
<evidence type="ECO:0000259" key="1">
    <source>
        <dbReference type="PROSITE" id="PS50878"/>
    </source>
</evidence>
<organism evidence="2 3">
    <name type="scientific">Manduca sexta</name>
    <name type="common">Tobacco hawkmoth</name>
    <name type="synonym">Tobacco hornworm</name>
    <dbReference type="NCBI Taxonomy" id="7130"/>
    <lineage>
        <taxon>Eukaryota</taxon>
        <taxon>Metazoa</taxon>
        <taxon>Ecdysozoa</taxon>
        <taxon>Arthropoda</taxon>
        <taxon>Hexapoda</taxon>
        <taxon>Insecta</taxon>
        <taxon>Pterygota</taxon>
        <taxon>Neoptera</taxon>
        <taxon>Endopterygota</taxon>
        <taxon>Lepidoptera</taxon>
        <taxon>Glossata</taxon>
        <taxon>Ditrysia</taxon>
        <taxon>Bombycoidea</taxon>
        <taxon>Sphingidae</taxon>
        <taxon>Sphinginae</taxon>
        <taxon>Sphingini</taxon>
        <taxon>Manduca</taxon>
    </lineage>
</organism>
<accession>A0A921YR68</accession>
<dbReference type="EMBL" id="JH668302">
    <property type="protein sequence ID" value="KAG6443424.1"/>
    <property type="molecule type" value="Genomic_DNA"/>
</dbReference>
<sequence>MTNFLETYSEQLHSKRRAIVFGDFNLDLLKPDGPTREYKDILKENNFKILNKIDKKHCTRETATTKTILDHICSNLRDHNCHITMVDSDMSDHKQMFLEIENYRSPSIKKVEYQALNYTALQKCFEDVDNIVVDSYKSLEQKILASITKSTITKTKTLNPPQQDWIKQEIIQDINERNLLWQKLKLNQTDVTLQKEYEEIKATVAKKIQKTKNSYYLKSISDNMTKPRKMWKLINDLSKNKIRDDSGPDKLEADSCVYTDKTEICEQFNSYFSNIGSSLAGMIPDSYKRNQSHQDSGISNMLELKTMQPTTTDEIDKIIDNLDANTGAGIDGITTKSILCIKKNLVPLLTTCINKCLEQGSFPSNLKIAKVVPIYKSGTKSDPSNYRPISVLPVLSKIFEKVIYTRLEVFLKSIKFLYPKQYGFRPRSNTLSATIDLITKLKNRIDQKQLALGVFIDLKKAFDTISPAILLRKLSTIGIKDKALEIFTSYLENRKQVVRIGKYQSTPNTISYGVPQGSILGPLLFLIYINNISQIGLKGDISLYANDTTIFYFGHSIDAMLPIIQSDLNVLNNWFQSNLLTINIAKTSYVIFAPKNKKINDNIQLKINDKLIQRKSNEKYLGIILDNHLSWKPHIEKITSKLTSQVGVLHHLAKCLPRKAQYIIYNSLVKPHIDYLIEIWGTAVKSNLQKLQTKQNKLIKILLNYKLRTPTEKIYEDTKIMNVAQTHTYYTCILIHKILKKEIHTSLTFTKKTQVQKIKLRNANCLVTRAPRTNYGKKNIEYEGIQIYNKLPADVKDAKTILSFKKRLKKHLQGK</sequence>
<evidence type="ECO:0000313" key="2">
    <source>
        <dbReference type="EMBL" id="KAG6443424.1"/>
    </source>
</evidence>
<comment type="caution">
    <text evidence="2">The sequence shown here is derived from an EMBL/GenBank/DDBJ whole genome shotgun (WGS) entry which is preliminary data.</text>
</comment>
<gene>
    <name evidence="2" type="ORF">O3G_MSEX002874</name>
</gene>
<dbReference type="PROSITE" id="PS50878">
    <property type="entry name" value="RT_POL"/>
    <property type="match status" value="1"/>
</dbReference>
<name>A0A921YR68_MANSE</name>
<dbReference type="CDD" id="cd01650">
    <property type="entry name" value="RT_nLTR_like"/>
    <property type="match status" value="1"/>
</dbReference>
<dbReference type="PANTHER" id="PTHR33332">
    <property type="entry name" value="REVERSE TRANSCRIPTASE DOMAIN-CONTAINING PROTEIN"/>
    <property type="match status" value="1"/>
</dbReference>
<evidence type="ECO:0000313" key="3">
    <source>
        <dbReference type="Proteomes" id="UP000791440"/>
    </source>
</evidence>
<protein>
    <recommendedName>
        <fullName evidence="1">Reverse transcriptase domain-containing protein</fullName>
    </recommendedName>
</protein>
<reference evidence="2" key="1">
    <citation type="journal article" date="2016" name="Insect Biochem. Mol. Biol.">
        <title>Multifaceted biological insights from a draft genome sequence of the tobacco hornworm moth, Manduca sexta.</title>
        <authorList>
            <person name="Kanost M.R."/>
            <person name="Arrese E.L."/>
            <person name="Cao X."/>
            <person name="Chen Y.R."/>
            <person name="Chellapilla S."/>
            <person name="Goldsmith M.R."/>
            <person name="Grosse-Wilde E."/>
            <person name="Heckel D.G."/>
            <person name="Herndon N."/>
            <person name="Jiang H."/>
            <person name="Papanicolaou A."/>
            <person name="Qu J."/>
            <person name="Soulages J.L."/>
            <person name="Vogel H."/>
            <person name="Walters J."/>
            <person name="Waterhouse R.M."/>
            <person name="Ahn S.J."/>
            <person name="Almeida F.C."/>
            <person name="An C."/>
            <person name="Aqrawi P."/>
            <person name="Bretschneider A."/>
            <person name="Bryant W.B."/>
            <person name="Bucks S."/>
            <person name="Chao H."/>
            <person name="Chevignon G."/>
            <person name="Christen J.M."/>
            <person name="Clarke D.F."/>
            <person name="Dittmer N.T."/>
            <person name="Ferguson L.C.F."/>
            <person name="Garavelou S."/>
            <person name="Gordon K.H.J."/>
            <person name="Gunaratna R.T."/>
            <person name="Han Y."/>
            <person name="Hauser F."/>
            <person name="He Y."/>
            <person name="Heidel-Fischer H."/>
            <person name="Hirsh A."/>
            <person name="Hu Y."/>
            <person name="Jiang H."/>
            <person name="Kalra D."/>
            <person name="Klinner C."/>
            <person name="Konig C."/>
            <person name="Kovar C."/>
            <person name="Kroll A.R."/>
            <person name="Kuwar S.S."/>
            <person name="Lee S.L."/>
            <person name="Lehman R."/>
            <person name="Li K."/>
            <person name="Li Z."/>
            <person name="Liang H."/>
            <person name="Lovelace S."/>
            <person name="Lu Z."/>
            <person name="Mansfield J.H."/>
            <person name="McCulloch K.J."/>
            <person name="Mathew T."/>
            <person name="Morton B."/>
            <person name="Muzny D.M."/>
            <person name="Neunemann D."/>
            <person name="Ongeri F."/>
            <person name="Pauchet Y."/>
            <person name="Pu L.L."/>
            <person name="Pyrousis I."/>
            <person name="Rao X.J."/>
            <person name="Redding A."/>
            <person name="Roesel C."/>
            <person name="Sanchez-Gracia A."/>
            <person name="Schaack S."/>
            <person name="Shukla A."/>
            <person name="Tetreau G."/>
            <person name="Wang Y."/>
            <person name="Xiong G.H."/>
            <person name="Traut W."/>
            <person name="Walsh T.K."/>
            <person name="Worley K.C."/>
            <person name="Wu D."/>
            <person name="Wu W."/>
            <person name="Wu Y.Q."/>
            <person name="Zhang X."/>
            <person name="Zou Z."/>
            <person name="Zucker H."/>
            <person name="Briscoe A.D."/>
            <person name="Burmester T."/>
            <person name="Clem R.J."/>
            <person name="Feyereisen R."/>
            <person name="Grimmelikhuijzen C.J.P."/>
            <person name="Hamodrakas S.J."/>
            <person name="Hansson B.S."/>
            <person name="Huguet E."/>
            <person name="Jermiin L.S."/>
            <person name="Lan Q."/>
            <person name="Lehman H.K."/>
            <person name="Lorenzen M."/>
            <person name="Merzendorfer H."/>
            <person name="Michalopoulos I."/>
            <person name="Morton D.B."/>
            <person name="Muthukrishnan S."/>
            <person name="Oakeshott J.G."/>
            <person name="Palmer W."/>
            <person name="Park Y."/>
            <person name="Passarelli A.L."/>
            <person name="Rozas J."/>
            <person name="Schwartz L.M."/>
            <person name="Smith W."/>
            <person name="Southgate A."/>
            <person name="Vilcinskas A."/>
            <person name="Vogt R."/>
            <person name="Wang P."/>
            <person name="Werren J."/>
            <person name="Yu X.Q."/>
            <person name="Zhou J.J."/>
            <person name="Brown S.J."/>
            <person name="Scherer S.E."/>
            <person name="Richards S."/>
            <person name="Blissard G.W."/>
        </authorList>
    </citation>
    <scope>NUCLEOTIDE SEQUENCE</scope>
</reference>